<dbReference type="eggNOG" id="COG0560">
    <property type="taxonomic scope" value="Bacteria"/>
</dbReference>
<evidence type="ECO:0000313" key="2">
    <source>
        <dbReference type="Proteomes" id="UP000199820"/>
    </source>
</evidence>
<name>A0A1I0GXM7_9FIRM</name>
<dbReference type="InterPro" id="IPR023214">
    <property type="entry name" value="HAD_sf"/>
</dbReference>
<proteinExistence type="predicted"/>
<dbReference type="Proteomes" id="UP000199820">
    <property type="component" value="Unassembled WGS sequence"/>
</dbReference>
<keyword evidence="2" id="KW-1185">Reference proteome</keyword>
<reference evidence="1 2" key="1">
    <citation type="submission" date="2016-10" db="EMBL/GenBank/DDBJ databases">
        <authorList>
            <person name="de Groot N.N."/>
        </authorList>
    </citation>
    <scope>NUCLEOTIDE SEQUENCE [LARGE SCALE GENOMIC DNA]</scope>
    <source>
        <strain evidence="1 2">KH1P1</strain>
    </source>
</reference>
<sequence length="208" mass="24226">MNVYDFDGTIYHPDCAVSFAFWCLWRHPSLAFTYVPKLVKSAIQLKQKKIPRFLFERTFFSFLCMIDDFDEQIEKFWDKHISRVSAWYLAQKRPDDLIISASPNCIIEPAARRLGVNFMATEYDRDVGAFVDNLMFAREKAAYIFDQGFPDIENFYSDSLADTPLALCAEKAHLVTHNAQQVEDWPKLDIDTVKKIHEKIDTGWSVHL</sequence>
<evidence type="ECO:0000313" key="1">
    <source>
        <dbReference type="EMBL" id="SET75244.1"/>
    </source>
</evidence>
<dbReference type="STRING" id="1526.SAMN02910262_01875"/>
<dbReference type="AlphaFoldDB" id="A0A1I0GXM7"/>
<gene>
    <name evidence="1" type="ORF">SAMN04487771_10399</name>
</gene>
<dbReference type="Gene3D" id="1.20.1440.100">
    <property type="entry name" value="SG protein - dephosphorylation function"/>
    <property type="match status" value="1"/>
</dbReference>
<dbReference type="EMBL" id="FOIL01000039">
    <property type="protein sequence ID" value="SET75244.1"/>
    <property type="molecule type" value="Genomic_DNA"/>
</dbReference>
<protein>
    <submittedName>
        <fullName evidence="1">Phosphoserine phosphatase</fullName>
    </submittedName>
</protein>
<dbReference type="Gene3D" id="3.40.50.1000">
    <property type="entry name" value="HAD superfamily/HAD-like"/>
    <property type="match status" value="1"/>
</dbReference>
<dbReference type="Pfam" id="PF12710">
    <property type="entry name" value="HAD"/>
    <property type="match status" value="1"/>
</dbReference>
<organism evidence="1 2">
    <name type="scientific">[Clostridium] aminophilum</name>
    <dbReference type="NCBI Taxonomy" id="1526"/>
    <lineage>
        <taxon>Bacteria</taxon>
        <taxon>Bacillati</taxon>
        <taxon>Bacillota</taxon>
        <taxon>Clostridia</taxon>
        <taxon>Lachnospirales</taxon>
        <taxon>Lachnospiraceae</taxon>
    </lineage>
</organism>
<accession>A0A1I0GXM7</accession>